<dbReference type="NCBIfam" id="TIGR02937">
    <property type="entry name" value="sigma70-ECF"/>
    <property type="match status" value="1"/>
</dbReference>
<comment type="similarity">
    <text evidence="1">Belongs to the sigma-70 factor family. ECF subfamily.</text>
</comment>
<dbReference type="InterPro" id="IPR036388">
    <property type="entry name" value="WH-like_DNA-bd_sf"/>
</dbReference>
<protein>
    <submittedName>
        <fullName evidence="8">Sigma-70 family RNA polymerase sigma factor</fullName>
    </submittedName>
</protein>
<dbReference type="GO" id="GO:0006352">
    <property type="term" value="P:DNA-templated transcription initiation"/>
    <property type="evidence" value="ECO:0007669"/>
    <property type="project" value="InterPro"/>
</dbReference>
<dbReference type="InterPro" id="IPR013324">
    <property type="entry name" value="RNA_pol_sigma_r3/r4-like"/>
</dbReference>
<dbReference type="InterPro" id="IPR014284">
    <property type="entry name" value="RNA_pol_sigma-70_dom"/>
</dbReference>
<evidence type="ECO:0000256" key="1">
    <source>
        <dbReference type="ARBA" id="ARBA00010641"/>
    </source>
</evidence>
<feature type="domain" description="RNA polymerase sigma factor 70 region 4 type 2" evidence="7">
    <location>
        <begin position="136"/>
        <end position="187"/>
    </location>
</feature>
<proteinExistence type="inferred from homology"/>
<dbReference type="GO" id="GO:0016987">
    <property type="term" value="F:sigma factor activity"/>
    <property type="evidence" value="ECO:0007669"/>
    <property type="project" value="UniProtKB-KW"/>
</dbReference>
<dbReference type="InterPro" id="IPR039425">
    <property type="entry name" value="RNA_pol_sigma-70-like"/>
</dbReference>
<dbReference type="PANTHER" id="PTHR43133:SF8">
    <property type="entry name" value="RNA POLYMERASE SIGMA FACTOR HI_1459-RELATED"/>
    <property type="match status" value="1"/>
</dbReference>
<dbReference type="Pfam" id="PF04542">
    <property type="entry name" value="Sigma70_r2"/>
    <property type="match status" value="1"/>
</dbReference>
<dbReference type="Proteomes" id="UP000476332">
    <property type="component" value="Unassembled WGS sequence"/>
</dbReference>
<dbReference type="GO" id="GO:0003677">
    <property type="term" value="F:DNA binding"/>
    <property type="evidence" value="ECO:0007669"/>
    <property type="project" value="UniProtKB-KW"/>
</dbReference>
<sequence>MDLPVHPVLGSDRSGAPDAAIVRRMAAGDQGALRQLVSRHGGGLQGFCLRFLGNAADAEEVVQDVFFRAWRFADRYRPETATVATWLYGMAVNRCIDRKRSRALRAFVGLGTREDTAPSEAPDPLRQTEGRDALEKTRAAIADLPDRQRLAILLGAAGGLDNASAADAMGIRLGAYEQLLVRARRTLRTQLDP</sequence>
<dbReference type="InterPro" id="IPR007627">
    <property type="entry name" value="RNA_pol_sigma70_r2"/>
</dbReference>
<organism evidence="8 9">
    <name type="scientific">Aurantimonas aggregata</name>
    <dbReference type="NCBI Taxonomy" id="2047720"/>
    <lineage>
        <taxon>Bacteria</taxon>
        <taxon>Pseudomonadati</taxon>
        <taxon>Pseudomonadota</taxon>
        <taxon>Alphaproteobacteria</taxon>
        <taxon>Hyphomicrobiales</taxon>
        <taxon>Aurantimonadaceae</taxon>
        <taxon>Aurantimonas</taxon>
    </lineage>
</organism>
<dbReference type="Pfam" id="PF08281">
    <property type="entry name" value="Sigma70_r4_2"/>
    <property type="match status" value="1"/>
</dbReference>
<dbReference type="SUPFAM" id="SSF88659">
    <property type="entry name" value="Sigma3 and sigma4 domains of RNA polymerase sigma factors"/>
    <property type="match status" value="1"/>
</dbReference>
<feature type="domain" description="RNA polymerase sigma-70 region 2" evidence="6">
    <location>
        <begin position="36"/>
        <end position="103"/>
    </location>
</feature>
<evidence type="ECO:0000259" key="7">
    <source>
        <dbReference type="Pfam" id="PF08281"/>
    </source>
</evidence>
<accession>A0A6L9MDH9</accession>
<evidence type="ECO:0000313" key="8">
    <source>
        <dbReference type="EMBL" id="NDV85894.1"/>
    </source>
</evidence>
<dbReference type="Gene3D" id="1.10.10.10">
    <property type="entry name" value="Winged helix-like DNA-binding domain superfamily/Winged helix DNA-binding domain"/>
    <property type="match status" value="1"/>
</dbReference>
<keyword evidence="9" id="KW-1185">Reference proteome</keyword>
<dbReference type="EMBL" id="JAAAMJ010000001">
    <property type="protein sequence ID" value="NDV85894.1"/>
    <property type="molecule type" value="Genomic_DNA"/>
</dbReference>
<dbReference type="SUPFAM" id="SSF88946">
    <property type="entry name" value="Sigma2 domain of RNA polymerase sigma factors"/>
    <property type="match status" value="1"/>
</dbReference>
<dbReference type="InterPro" id="IPR013249">
    <property type="entry name" value="RNA_pol_sigma70_r4_t2"/>
</dbReference>
<reference evidence="8 9" key="1">
    <citation type="submission" date="2020-01" db="EMBL/GenBank/DDBJ databases">
        <title>Genomes of bacteria type strains.</title>
        <authorList>
            <person name="Chen J."/>
            <person name="Zhu S."/>
            <person name="Chen J."/>
        </authorList>
    </citation>
    <scope>NUCLEOTIDE SEQUENCE [LARGE SCALE GENOMIC DNA]</scope>
    <source>
        <strain evidence="8 9">KCTC 52919</strain>
    </source>
</reference>
<dbReference type="RefSeq" id="WP_163042582.1">
    <property type="nucleotide sequence ID" value="NZ_JAAAMJ010000001.1"/>
</dbReference>
<keyword evidence="2" id="KW-0805">Transcription regulation</keyword>
<dbReference type="Gene3D" id="1.10.1740.10">
    <property type="match status" value="1"/>
</dbReference>
<keyword evidence="4" id="KW-0238">DNA-binding</keyword>
<dbReference type="AlphaFoldDB" id="A0A6L9MDH9"/>
<name>A0A6L9MDH9_9HYPH</name>
<dbReference type="InterPro" id="IPR013325">
    <property type="entry name" value="RNA_pol_sigma_r2"/>
</dbReference>
<evidence type="ECO:0000256" key="4">
    <source>
        <dbReference type="ARBA" id="ARBA00023125"/>
    </source>
</evidence>
<dbReference type="PANTHER" id="PTHR43133">
    <property type="entry name" value="RNA POLYMERASE ECF-TYPE SIGMA FACTO"/>
    <property type="match status" value="1"/>
</dbReference>
<evidence type="ECO:0000256" key="2">
    <source>
        <dbReference type="ARBA" id="ARBA00023015"/>
    </source>
</evidence>
<keyword evidence="5" id="KW-0804">Transcription</keyword>
<comment type="caution">
    <text evidence="8">The sequence shown here is derived from an EMBL/GenBank/DDBJ whole genome shotgun (WGS) entry which is preliminary data.</text>
</comment>
<keyword evidence="3" id="KW-0731">Sigma factor</keyword>
<evidence type="ECO:0000256" key="5">
    <source>
        <dbReference type="ARBA" id="ARBA00023163"/>
    </source>
</evidence>
<evidence type="ECO:0000256" key="3">
    <source>
        <dbReference type="ARBA" id="ARBA00023082"/>
    </source>
</evidence>
<evidence type="ECO:0000313" key="9">
    <source>
        <dbReference type="Proteomes" id="UP000476332"/>
    </source>
</evidence>
<gene>
    <name evidence="8" type="ORF">GTW51_04165</name>
</gene>
<evidence type="ECO:0000259" key="6">
    <source>
        <dbReference type="Pfam" id="PF04542"/>
    </source>
</evidence>